<dbReference type="OrthoDB" id="2768905at2759"/>
<evidence type="ECO:0000313" key="2">
    <source>
        <dbReference type="Proteomes" id="UP000218811"/>
    </source>
</evidence>
<dbReference type="AlphaFoldDB" id="A0A2H3J5P9"/>
<reference evidence="1 2" key="1">
    <citation type="journal article" date="2012" name="Science">
        <title>The Paleozoic origin of enzymatic lignin decomposition reconstructed from 31 fungal genomes.</title>
        <authorList>
            <person name="Floudas D."/>
            <person name="Binder M."/>
            <person name="Riley R."/>
            <person name="Barry K."/>
            <person name="Blanchette R.A."/>
            <person name="Henrissat B."/>
            <person name="Martinez A.T."/>
            <person name="Otillar R."/>
            <person name="Spatafora J.W."/>
            <person name="Yadav J.S."/>
            <person name="Aerts A."/>
            <person name="Benoit I."/>
            <person name="Boyd A."/>
            <person name="Carlson A."/>
            <person name="Copeland A."/>
            <person name="Coutinho P.M."/>
            <person name="de Vries R.P."/>
            <person name="Ferreira P."/>
            <person name="Findley K."/>
            <person name="Foster B."/>
            <person name="Gaskell J."/>
            <person name="Glotzer D."/>
            <person name="Gorecki P."/>
            <person name="Heitman J."/>
            <person name="Hesse C."/>
            <person name="Hori C."/>
            <person name="Igarashi K."/>
            <person name="Jurgens J.A."/>
            <person name="Kallen N."/>
            <person name="Kersten P."/>
            <person name="Kohler A."/>
            <person name="Kuees U."/>
            <person name="Kumar T.K.A."/>
            <person name="Kuo A."/>
            <person name="LaButti K."/>
            <person name="Larrondo L.F."/>
            <person name="Lindquist E."/>
            <person name="Ling A."/>
            <person name="Lombard V."/>
            <person name="Lucas S."/>
            <person name="Lundell T."/>
            <person name="Martin R."/>
            <person name="McLaughlin D.J."/>
            <person name="Morgenstern I."/>
            <person name="Morin E."/>
            <person name="Murat C."/>
            <person name="Nagy L.G."/>
            <person name="Nolan M."/>
            <person name="Ohm R.A."/>
            <person name="Patyshakuliyeva A."/>
            <person name="Rokas A."/>
            <person name="Ruiz-Duenas F.J."/>
            <person name="Sabat G."/>
            <person name="Salamov A."/>
            <person name="Samejima M."/>
            <person name="Schmutz J."/>
            <person name="Slot J.C."/>
            <person name="St John F."/>
            <person name="Stenlid J."/>
            <person name="Sun H."/>
            <person name="Sun S."/>
            <person name="Syed K."/>
            <person name="Tsang A."/>
            <person name="Wiebenga A."/>
            <person name="Young D."/>
            <person name="Pisabarro A."/>
            <person name="Eastwood D.C."/>
            <person name="Martin F."/>
            <person name="Cullen D."/>
            <person name="Grigoriev I.V."/>
            <person name="Hibbett D.S."/>
        </authorList>
    </citation>
    <scope>NUCLEOTIDE SEQUENCE [LARGE SCALE GENOMIC DNA]</scope>
    <source>
        <strain evidence="1 2">MD-104</strain>
    </source>
</reference>
<organism evidence="1 2">
    <name type="scientific">Wolfiporia cocos (strain MD-104)</name>
    <name type="common">Brown rot fungus</name>
    <dbReference type="NCBI Taxonomy" id="742152"/>
    <lineage>
        <taxon>Eukaryota</taxon>
        <taxon>Fungi</taxon>
        <taxon>Dikarya</taxon>
        <taxon>Basidiomycota</taxon>
        <taxon>Agaricomycotina</taxon>
        <taxon>Agaricomycetes</taxon>
        <taxon>Polyporales</taxon>
        <taxon>Phaeolaceae</taxon>
        <taxon>Wolfiporia</taxon>
    </lineage>
</organism>
<sequence length="137" mass="15878">PPEFSGDANAIKEWLFKMENYLDKVKIYDNRGKISKALSRLTGTAFRYTKDIKDKYSCGENIGTWVDFIAGIRRTYLKKTDKEVAKLEFDKHFSGEPGKEDLKEKGFFTYCEEFHQLAKLGEYDNSSLLDKLKDTLP</sequence>
<accession>A0A2H3J5P9</accession>
<name>A0A2H3J5P9_WOLCO</name>
<keyword evidence="2" id="KW-1185">Reference proteome</keyword>
<dbReference type="EMBL" id="KB467920">
    <property type="protein sequence ID" value="PCH37281.1"/>
    <property type="molecule type" value="Genomic_DNA"/>
</dbReference>
<dbReference type="Proteomes" id="UP000218811">
    <property type="component" value="Unassembled WGS sequence"/>
</dbReference>
<proteinExistence type="predicted"/>
<protein>
    <recommendedName>
        <fullName evidence="3">Retrotransposon gag domain-containing protein</fullName>
    </recommendedName>
</protein>
<evidence type="ECO:0008006" key="3">
    <source>
        <dbReference type="Google" id="ProtNLM"/>
    </source>
</evidence>
<feature type="non-terminal residue" evidence="1">
    <location>
        <position position="1"/>
    </location>
</feature>
<evidence type="ECO:0000313" key="1">
    <source>
        <dbReference type="EMBL" id="PCH37281.1"/>
    </source>
</evidence>
<feature type="non-terminal residue" evidence="1">
    <location>
        <position position="137"/>
    </location>
</feature>
<gene>
    <name evidence="1" type="ORF">WOLCODRAFT_55205</name>
</gene>